<dbReference type="SUPFAM" id="SSF53300">
    <property type="entry name" value="vWA-like"/>
    <property type="match status" value="1"/>
</dbReference>
<dbReference type="InterPro" id="IPR036465">
    <property type="entry name" value="vWFA_dom_sf"/>
</dbReference>
<evidence type="ECO:0000313" key="1">
    <source>
        <dbReference type="EMBL" id="SVD67907.1"/>
    </source>
</evidence>
<name>A0A382X9Q7_9ZZZZ</name>
<accession>A0A382X9Q7</accession>
<reference evidence="1" key="1">
    <citation type="submission" date="2018-05" db="EMBL/GenBank/DDBJ databases">
        <authorList>
            <person name="Lanie J.A."/>
            <person name="Ng W.-L."/>
            <person name="Kazmierczak K.M."/>
            <person name="Andrzejewski T.M."/>
            <person name="Davidsen T.M."/>
            <person name="Wayne K.J."/>
            <person name="Tettelin H."/>
            <person name="Glass J.I."/>
            <person name="Rusch D."/>
            <person name="Podicherti R."/>
            <person name="Tsui H.-C.T."/>
            <person name="Winkler M.E."/>
        </authorList>
    </citation>
    <scope>NUCLEOTIDE SEQUENCE</scope>
</reference>
<feature type="non-terminal residue" evidence="1">
    <location>
        <position position="271"/>
    </location>
</feature>
<dbReference type="EMBL" id="UINC01166126">
    <property type="protein sequence ID" value="SVD67907.1"/>
    <property type="molecule type" value="Genomic_DNA"/>
</dbReference>
<feature type="non-terminal residue" evidence="1">
    <location>
        <position position="1"/>
    </location>
</feature>
<organism evidence="1">
    <name type="scientific">marine metagenome</name>
    <dbReference type="NCBI Taxonomy" id="408172"/>
    <lineage>
        <taxon>unclassified sequences</taxon>
        <taxon>metagenomes</taxon>
        <taxon>ecological metagenomes</taxon>
    </lineage>
</organism>
<proteinExistence type="predicted"/>
<dbReference type="Gene3D" id="3.40.50.410">
    <property type="entry name" value="von Willebrand factor, type A domain"/>
    <property type="match status" value="1"/>
</dbReference>
<sequence length="271" mass="29549">LFAYMVGKCYSETDAAALCNEIPDITGITITPNRTITGFTGGNTTTQGTPVYADGATVVEGKSITFRIKVNFKYGEETREIDASELIPIQDANGEDFYSVSYGLVSDNPLLSNPNPSGKSGSPAKFNAGKVTADTNVNVHALLTLICNPNGSSPVKVAEFKEKVKVTIKEECLQIGSDIVLVVDRSGSMNRKDGTDRTRLEGAKEACRACIESASWPYISTDQWEEDTYEEEQAVLGSNKEYDRVAIVSYAGDSKENVSDWTEIRDFTYIK</sequence>
<gene>
    <name evidence="1" type="ORF">METZ01_LOCUS420761</name>
</gene>
<dbReference type="AlphaFoldDB" id="A0A382X9Q7"/>
<protein>
    <submittedName>
        <fullName evidence="1">Uncharacterized protein</fullName>
    </submittedName>
</protein>